<evidence type="ECO:0000256" key="1">
    <source>
        <dbReference type="SAM" id="MobiDB-lite"/>
    </source>
</evidence>
<dbReference type="InterPro" id="IPR025592">
    <property type="entry name" value="DUF4347"/>
</dbReference>
<sequence>MKKQSINTSIRFRRKPLIMALEPRILLDGAALATTVEMATDVAYQNDAAQQETSDQSIHFAAPAPTEVNNRREVAFVDTQVEDYQSLVNGLGDNIEVILINSDHSGLDQMVSALRGQSEIDAIHLYSHGDIGELKIGNQTLTSDNLQANSELLSRLGQSLSESGDIMLYGCYVGADSEGQSFIDTIAELSGADVAASNDLTGAQNLGGDWDLEADNGTIETLALLSSEFNNVLGAPATTVSQLADAFSFAEGGAPVTVDSSISFSGGGSYTEGYIRFSVASATADDFFTLKGAANVNDNGAISIEGSDVYQGNGSSRDRIGSIDAVENGENGQALKILFSSPLPNSGFEEGTADWTIVDAEYGNGGDEINFDNYTIPLATNSDDNSTYTGGTGTVNVQTPNGMNFNGSIASTAGVDSTKALYLNSDGHILRSDQDSRGSFQTDGYGSIHGPYARSSVIGVENGDSISLEFNAQGIGDDYEVFGLLRKVDGNGDFISNNLDANNIVLFAERGADTSGYKTVTYSGLSAGDYRFEFVGGTYDGTGGLVVGSNLYVDNIRLISSASVTDSVASQIASQVQYQSTSGGTETARNVTVTAVNQSGTSGSDTIILNITLSNNAPSFSAPGVLDTVNEDSTSPSGATVSSLFDSLFDDPDVTAAPIDSLTGVVITADNSTSAEGAWQYSTDSGANWYAVGSVSDASGLVLSSASNLRFVPVADYNGTPGGLSVHAIDSSDNSINYTAGITRASYDVALAGNTGGITAVSSSAVALTTSIAAVNDDSVVTAVDVDGSIIDGTRLNDSGSIAFTDADLTDRPTANEVIKLVTAIRADGSTPLGLTDTQQAAIEAAFSLTPAVANGNDGSINWDYTIAVADLDFLAKDEVVTAVFTVTVNDGHGGLVAQDVTVTLTGSNDLPLVIATDVNGSIIDGTRLNDSGSIAFTDADLTDRPTANEVIKSVTAIRADGSTPLGLTDTQQAAIEAAFSLTPAVGNGNDGSINWDYTIAAADLDFLAKDEVVTAVFTVTVNDGHGGLVAQDVTVTLTGKNDVPLVIATDVNGSIIDGTRLNDSGSIAFTDADLTDRPTANEVTKSVTAIRADGSTPLGLTDTQQAAIEAAFSLTPAVANGNDGSINWDYTIAVADLDFLAKDEVVTAVFTVTVNDGHGGLVAQDVTVTLTGSNDLPLVIATDVNGSIIDGTRLNDSGSIAFTDVDLTDRPTANEVTKSVTAIRADGSTPLGLTDTQQAAIEAAFSLTPAVANGNDGSINWDYTIAVADLDFLAKDEVVTAVFTVTVNDGHGGLVAQDVTVTLTGSNDLPLVIATDVNGSIIDGTRLNDSGSIAFTDADLTDRPTANEVIKSVTAIRADGSTPLGLTDTQQAAIEAAFSLTPAVGNGNDGSINWDYTIAAADLDFLAKDEVVTAVFTVTVNDGHGGLVAQDVTVTLTGKNDVPLVIATDVNGSIIDGTRLNDSGSIAFTDADLTDRPTANEVTKSVTAIRADGSTPLGLTDTQQAAIEAAFSLTPAVGNGNDGSINWDYTIAAADLDFLAKDEVVTAVFTVTVNDGHGGLVAQDVTVTLTGKNDVPLVIATDVNGSIIDGTRLNDSGSIAFTDADLTDRPTANEVTKSVTAIRADGSTPLGLTDTQQAAIEAAFSLTPAVANGNDGSINWDYTIAVADLDFLAKDEVVTAVFTVTVNDGHGGLVAQDVTVTLTGSNDLPLVIATDVNGSIIDGTRLNDSGSIAFTDVDLTDRPTANEVTKSVTAIRADGSTPLGLTDTQQAAIEAAFSLTPAVANGNDGSINWDYTIAVADLDFLAKDEVVTAVFTVTVNDGHGGLVAQDVTVTLTGSNDLPLVIATDVNGSIIDGTRLNDSGSIAFTDVDLTDRPTANEVTKSVTAIRADGSTPLGLTDTQQAAIEAAFSLTPAVANGNDGSINWDYTIAVADLDFLAKDEVVTAVFTVTVNDGHGGLVAQDVTVTLTGSNDLPLVIATDVNGSIIDGTRLNDSGSIAFTDVDLTDRPTANEVTKSVTAIRADGSTPLGLTDTQQAAIEAAFSLTPAVANGNDGSINWDYTIAVADLDFLAKDEVVTAVFTVTVNDGHGGLVAQDVTVTLTGSNDLPLVIATDVNGSIIDGTRLNDSGSIAFTDADLTDRPTANEVIKSVTAIRADGSTPLGLTDTQQAAIEAAFSLTPAVGNGNDGSINWDYTIAAADLDFLAKDEVVTAVFTVTVNDGHGGLVAQDVTVTLTGKNDVPLVIATDVNGSIIDGTRLNDSGSIAFTDADLTDRPTANEVTKSVTAIRADGSTPLGLTDTQQAAIEAAFSLTPAVANGNDGSINWDYTIAVADLDFLAKDEVVTAVFTVTVNDGHGGLVAQDVTVTLTGSNDLPLVIATDVNGSIIDGTRLNDSGSIAFTDVDLTDRPTANEVTKSVTAIRADGSTPLGLTDTQQAAIEAAFSLTPAVANGNDGSINWDYTIAVADLEFLAKDEVVTAVFTVTVNDGHGGLVAQDVTVTLTGSNDLPLVIATDVNGSIIDGTRLNDSGSIAFTDVDLTDRPTANEVIKSVTAIRADGSTPLGLTDTQQAAIEAAFSLTPAVGNGNDGSINWDYTIAAADLDFLAKDEVVTAVFTVTVNDGHGGLVAQDVTMTLTGSNDVPTITADAASGISELTDASAQALSDSGTVSFTDIDNTDLIDITFESNNDIAWSNGTLDDVLATALVTGFGVGINDSAAPGNTEWSYDVSGHNLDFLSAGDTVNFSYTVTATDSQGAIATDTVEFIITGTNDIPEVTSRQLTDNETVIQMGDDYLLDISSLFSDKDSGDSFDNLELLIAGLPVGVSYNAETGIISGAPREPGKFIIVLTAFDTEGASVTRSFELTVTAVVQDDGVATGGDSTPPPAPENDTQSVESGFSAVPDGLVNNGGSSDPSGTGGFMGNKTLAGDAEPINEGTAADQATEQVILAEGGVLVVENQSQDGRTSISSSVDVTVSDSGEVIFNDVQQGAFSFVSLAVVVIENVADNELFIDIADTSQNSSKNYTGTLGSGEGLPGWVTLDPTTGSITINNPPLDQKEVTIRIETVDADNNKRVLELKLNLDELLKRQQINAESDLNENNQAQTEFLPLNGQMEAELLARDQYGDNLMALLHSA</sequence>
<dbReference type="KEGG" id="pin:Ping_3182"/>
<evidence type="ECO:0000313" key="3">
    <source>
        <dbReference type="EMBL" id="ABM04870.1"/>
    </source>
</evidence>
<dbReference type="eggNOG" id="COG3188">
    <property type="taxonomic scope" value="Bacteria"/>
</dbReference>
<evidence type="ECO:0000259" key="2">
    <source>
        <dbReference type="Pfam" id="PF14252"/>
    </source>
</evidence>
<dbReference type="Gene3D" id="2.60.40.10">
    <property type="entry name" value="Immunoglobulins"/>
    <property type="match status" value="1"/>
</dbReference>
<gene>
    <name evidence="3" type="ordered locus">Ping_3182</name>
</gene>
<evidence type="ECO:0000313" key="4">
    <source>
        <dbReference type="Proteomes" id="UP000000639"/>
    </source>
</evidence>
<proteinExistence type="predicted"/>
<organism evidence="3 4">
    <name type="scientific">Psychromonas ingrahamii (strain DSM 17664 / CCUG 51855 / 37)</name>
    <dbReference type="NCBI Taxonomy" id="357804"/>
    <lineage>
        <taxon>Bacteria</taxon>
        <taxon>Pseudomonadati</taxon>
        <taxon>Pseudomonadota</taxon>
        <taxon>Gammaproteobacteria</taxon>
        <taxon>Alteromonadales</taxon>
        <taxon>Psychromonadaceae</taxon>
        <taxon>Psychromonas</taxon>
    </lineage>
</organism>
<dbReference type="eggNOG" id="COG3210">
    <property type="taxonomic scope" value="Bacteria"/>
</dbReference>
<reference evidence="3 4" key="1">
    <citation type="submission" date="2007-01" db="EMBL/GenBank/DDBJ databases">
        <title>Complete sequence of Psychromonas ingrahamii 37.</title>
        <authorList>
            <consortium name="US DOE Joint Genome Institute"/>
            <person name="Copeland A."/>
            <person name="Lucas S."/>
            <person name="Lapidus A."/>
            <person name="Barry K."/>
            <person name="Detter J.C."/>
            <person name="Glavina del Rio T."/>
            <person name="Hammon N."/>
            <person name="Israni S."/>
            <person name="Dalin E."/>
            <person name="Tice H."/>
            <person name="Pitluck S."/>
            <person name="Thompson L.S."/>
            <person name="Brettin T."/>
            <person name="Bruce D."/>
            <person name="Han C."/>
            <person name="Tapia R."/>
            <person name="Schmutz J."/>
            <person name="Larimer F."/>
            <person name="Land M."/>
            <person name="Hauser L."/>
            <person name="Kyrpides N."/>
            <person name="Ivanova N."/>
            <person name="Staley J."/>
            <person name="Richardson P."/>
        </authorList>
    </citation>
    <scope>NUCLEOTIDE SEQUENCE [LARGE SCALE GENOMIC DNA]</scope>
    <source>
        <strain evidence="3 4">37</strain>
    </source>
</reference>
<name>A1SZF5_PSYIN</name>
<dbReference type="Proteomes" id="UP000000639">
    <property type="component" value="Chromosome"/>
</dbReference>
<dbReference type="NCBIfam" id="TIGR01965">
    <property type="entry name" value="VCBS_repeat"/>
    <property type="match status" value="15"/>
</dbReference>
<dbReference type="InterPro" id="IPR015919">
    <property type="entry name" value="Cadherin-like_sf"/>
</dbReference>
<keyword evidence="4" id="KW-1185">Reference proteome</keyword>
<dbReference type="Pfam" id="PF05345">
    <property type="entry name" value="He_PIG"/>
    <property type="match status" value="1"/>
</dbReference>
<dbReference type="InterPro" id="IPR013783">
    <property type="entry name" value="Ig-like_fold"/>
</dbReference>
<dbReference type="Pfam" id="PF14252">
    <property type="entry name" value="DUF4347"/>
    <property type="match status" value="1"/>
</dbReference>
<dbReference type="eggNOG" id="COG4932">
    <property type="taxonomic scope" value="Bacteria"/>
</dbReference>
<feature type="region of interest" description="Disordered" evidence="1">
    <location>
        <begin position="2872"/>
        <end position="2929"/>
    </location>
</feature>
<dbReference type="RefSeq" id="WP_011771424.1">
    <property type="nucleotide sequence ID" value="NC_008709.1"/>
</dbReference>
<dbReference type="GO" id="GO:0005509">
    <property type="term" value="F:calcium ion binding"/>
    <property type="evidence" value="ECO:0007669"/>
    <property type="project" value="InterPro"/>
</dbReference>
<dbReference type="InterPro" id="IPR010221">
    <property type="entry name" value="VCBS_dom"/>
</dbReference>
<dbReference type="STRING" id="357804.Ping_3182"/>
<dbReference type="SUPFAM" id="SSF49313">
    <property type="entry name" value="Cadherin-like"/>
    <property type="match status" value="1"/>
</dbReference>
<feature type="domain" description="DUF4347" evidence="2">
    <location>
        <begin position="74"/>
        <end position="227"/>
    </location>
</feature>
<dbReference type="EMBL" id="CP000510">
    <property type="protein sequence ID" value="ABM04870.1"/>
    <property type="molecule type" value="Genomic_DNA"/>
</dbReference>
<dbReference type="OrthoDB" id="5904383at2"/>
<accession>A1SZF5</accession>
<dbReference type="HOGENOM" id="CLU_226678_0_0_6"/>
<dbReference type="eggNOG" id="COG2931">
    <property type="taxonomic scope" value="Bacteria"/>
</dbReference>
<dbReference type="GO" id="GO:0016020">
    <property type="term" value="C:membrane"/>
    <property type="evidence" value="ECO:0007669"/>
    <property type="project" value="InterPro"/>
</dbReference>
<protein>
    <submittedName>
        <fullName evidence="3">Putative outer membrane adhesin-like protein</fullName>
    </submittedName>
</protein>